<dbReference type="STRING" id="45851.BHV86_06515"/>
<dbReference type="InterPro" id="IPR013785">
    <property type="entry name" value="Aldolase_TIM"/>
</dbReference>
<dbReference type="Proteomes" id="UP000006238">
    <property type="component" value="Unassembled WGS sequence"/>
</dbReference>
<dbReference type="GO" id="GO:0000162">
    <property type="term" value="P:L-tryptophan biosynthetic process"/>
    <property type="evidence" value="ECO:0007669"/>
    <property type="project" value="TreeGrafter"/>
</dbReference>
<dbReference type="EMBL" id="ABWN01000017">
    <property type="protein sequence ID" value="EFF69636.1"/>
    <property type="molecule type" value="Genomic_DNA"/>
</dbReference>
<feature type="active site" description="Proton donor" evidence="16">
    <location>
        <position position="130"/>
    </location>
</feature>
<comment type="pathway">
    <text evidence="6 17">Amino-acid biosynthesis; L-histidine biosynthesis; L-histidine from 5-phospho-alpha-D-ribose 1-diphosphate: step 3/9.</text>
</comment>
<evidence type="ECO:0000256" key="7">
    <source>
        <dbReference type="ARBA" id="ARBA00005204"/>
    </source>
</evidence>
<reference evidence="21 22" key="1">
    <citation type="submission" date="2010-02" db="EMBL/GenBank/DDBJ databases">
        <authorList>
            <person name="Weinstock G."/>
            <person name="Sodergren E."/>
            <person name="Clifton S."/>
            <person name="Fulton L."/>
            <person name="Fulton B."/>
            <person name="Courtney L."/>
            <person name="Fronick C."/>
            <person name="Harrison M."/>
            <person name="Strong C."/>
            <person name="Farmer C."/>
            <person name="Delahaunty K."/>
            <person name="Markovic C."/>
            <person name="Hall O."/>
            <person name="Minx P."/>
            <person name="Tomlinson C."/>
            <person name="Mitreva M."/>
            <person name="Nelson J."/>
            <person name="Hou S."/>
            <person name="Wollam A."/>
            <person name="Pepin K.H."/>
            <person name="Johnson M."/>
            <person name="Bhonagiri V."/>
            <person name="Zhang X."/>
            <person name="Suruliraj S."/>
            <person name="Warren W."/>
            <person name="Chinwalla A."/>
            <person name="Mardis E.R."/>
            <person name="Wilson R.K."/>
        </authorList>
    </citation>
    <scope>NUCLEOTIDE SEQUENCE [LARGE SCALE GENOMIC DNA]</scope>
    <source>
        <strain evidence="21 22">DSM 2876</strain>
    </source>
</reference>
<feature type="binding site" evidence="17">
    <location>
        <position position="320"/>
    </location>
    <ligand>
        <name>Mg(2+)</name>
        <dbReference type="ChEBI" id="CHEBI:18420"/>
    </ligand>
</feature>
<evidence type="ECO:0000256" key="3">
    <source>
        <dbReference type="ARBA" id="ARBA00001460"/>
    </source>
</evidence>
<comment type="caution">
    <text evidence="21">The sequence shown here is derived from an EMBL/GenBank/DDBJ whole genome shotgun (WGS) entry which is preliminary data.</text>
</comment>
<comment type="similarity">
    <text evidence="10 16 18">Belongs to the HisA/HisF family.</text>
</comment>
<comment type="catalytic activity">
    <reaction evidence="2 16 19">
        <text>1-(5-phospho-beta-D-ribosyl)-5-[(5-phospho-beta-D-ribosylamino)methylideneamino]imidazole-4-carboxamide = 5-[(5-phospho-1-deoxy-D-ribulos-1-ylimino)methylamino]-1-(5-phospho-beta-D-ribosyl)imidazole-4-carboxamide</text>
        <dbReference type="Rhea" id="RHEA:15469"/>
        <dbReference type="ChEBI" id="CHEBI:58435"/>
        <dbReference type="ChEBI" id="CHEBI:58525"/>
        <dbReference type="EC" id="5.3.1.16"/>
    </reaction>
</comment>
<dbReference type="HAMAP" id="MF_01021">
    <property type="entry name" value="HisI"/>
    <property type="match status" value="1"/>
</dbReference>
<evidence type="ECO:0000313" key="21">
    <source>
        <dbReference type="EMBL" id="EFF69636.1"/>
    </source>
</evidence>
<comment type="pathway">
    <text evidence="7">Amino-acid biosynthesis; L-histidine biosynthesis; L-histidine from 5-phospho-alpha-D-ribose 1-diphosphate: step 2/9.</text>
</comment>
<dbReference type="eggNOG" id="COG0106">
    <property type="taxonomic scope" value="Bacteria"/>
</dbReference>
<dbReference type="GO" id="GO:0004636">
    <property type="term" value="F:phosphoribosyl-ATP diphosphatase activity"/>
    <property type="evidence" value="ECO:0007669"/>
    <property type="project" value="UniProtKB-EC"/>
</dbReference>
<comment type="subcellular location">
    <subcellularLocation>
        <location evidence="4 17 19">Cytoplasm</location>
    </subcellularLocation>
</comment>
<dbReference type="NCBIfam" id="NF010112">
    <property type="entry name" value="PRK13585.1"/>
    <property type="match status" value="1"/>
</dbReference>
<dbReference type="UniPathway" id="UPA00031">
    <property type="reaction ID" value="UER00008"/>
</dbReference>
<dbReference type="InterPro" id="IPR002496">
    <property type="entry name" value="PRib_AMP_CycHydrolase_dom"/>
</dbReference>
<dbReference type="GO" id="GO:0000105">
    <property type="term" value="P:L-histidine biosynthetic process"/>
    <property type="evidence" value="ECO:0007669"/>
    <property type="project" value="UniProtKB-UniRule"/>
</dbReference>
<dbReference type="InterPro" id="IPR011060">
    <property type="entry name" value="RibuloseP-bd_barrel"/>
</dbReference>
<dbReference type="Gene3D" id="3.20.20.70">
    <property type="entry name" value="Aldolase class I"/>
    <property type="match status" value="1"/>
</dbReference>
<evidence type="ECO:0000256" key="4">
    <source>
        <dbReference type="ARBA" id="ARBA00004496"/>
    </source>
</evidence>
<keyword evidence="11 17" id="KW-0963">Cytoplasm</keyword>
<comment type="cofactor">
    <cofactor evidence="17">
        <name>Zn(2+)</name>
        <dbReference type="ChEBI" id="CHEBI:29105"/>
    </cofactor>
    <text evidence="17">Binds 1 zinc ion per subunit.</text>
</comment>
<evidence type="ECO:0000256" key="19">
    <source>
        <dbReference type="RuleBase" id="RU003658"/>
    </source>
</evidence>
<evidence type="ECO:0000256" key="6">
    <source>
        <dbReference type="ARBA" id="ARBA00005169"/>
    </source>
</evidence>
<proteinExistence type="inferred from homology"/>
<evidence type="ECO:0000256" key="11">
    <source>
        <dbReference type="ARBA" id="ARBA00022490"/>
    </source>
</evidence>
<accession>D4RWW2</accession>
<dbReference type="SUPFAM" id="SSF141734">
    <property type="entry name" value="HisI-like"/>
    <property type="match status" value="1"/>
</dbReference>
<evidence type="ECO:0000256" key="2">
    <source>
        <dbReference type="ARBA" id="ARBA00000901"/>
    </source>
</evidence>
<feature type="active site" description="Proton acceptor" evidence="16">
    <location>
        <position position="8"/>
    </location>
</feature>
<dbReference type="GO" id="GO:0008270">
    <property type="term" value="F:zinc ion binding"/>
    <property type="evidence" value="ECO:0007669"/>
    <property type="project" value="UniProtKB-UniRule"/>
</dbReference>
<comment type="pathway">
    <text evidence="5 16 19">Amino-acid biosynthesis; L-histidine biosynthesis; L-histidine from 5-phospho-alpha-D-ribose 1-diphosphate: step 4/9.</text>
</comment>
<dbReference type="CDD" id="cd04732">
    <property type="entry name" value="HisA"/>
    <property type="match status" value="1"/>
</dbReference>
<feature type="binding site" evidence="17">
    <location>
        <position position="322"/>
    </location>
    <ligand>
        <name>Mg(2+)</name>
        <dbReference type="ChEBI" id="CHEBI:18420"/>
    </ligand>
</feature>
<evidence type="ECO:0000256" key="9">
    <source>
        <dbReference type="ARBA" id="ARBA00008299"/>
    </source>
</evidence>
<comment type="catalytic activity">
    <reaction evidence="1 17">
        <text>1-(5-phospho-beta-D-ribosyl)-5'-AMP + H2O = 1-(5-phospho-beta-D-ribosyl)-5-[(5-phospho-beta-D-ribosylamino)methylideneamino]imidazole-4-carboxamide</text>
        <dbReference type="Rhea" id="RHEA:20049"/>
        <dbReference type="ChEBI" id="CHEBI:15377"/>
        <dbReference type="ChEBI" id="CHEBI:58435"/>
        <dbReference type="ChEBI" id="CHEBI:59457"/>
        <dbReference type="EC" id="3.5.4.19"/>
    </reaction>
</comment>
<dbReference type="FunFam" id="3.10.20.810:FF:000001">
    <property type="entry name" value="Histidine biosynthesis bifunctional protein HisIE"/>
    <property type="match status" value="1"/>
</dbReference>
<dbReference type="InterPro" id="IPR006062">
    <property type="entry name" value="His_biosynth"/>
</dbReference>
<comment type="similarity">
    <text evidence="9">In the N-terminal section; belongs to the PRA-CH family.</text>
</comment>
<dbReference type="HOGENOM" id="CLU_048577_1_0_9"/>
<sequence length="348" mass="38585">MQLYPAIDLKDGKCVRLRQGEFKDITVYSEEPYKVAKYFEDMGASFIHLVDLDGALAGKAVNEDTIKKIVKEVTIPCELGGGIRTLEDIERVLSYGIYRVIIGTKAVNEPEFVKAAVEKFGAEHIVVGVDAKDGMVAIQGWEQVSSIKALDLCLKMKSYGVRTIVYTDIAKDGMLSGPNVAMTKELTDKTGLNIVASGGMSSMQDLANLDEAGIKGAIIGKAVYENKINIEEAVHTYERKECEVMFSSLKLNSDGMIPVVVQDYMTNEVLMVAYMNEEAYNKTVSTGRMTYYSRSRNELWIKGLTSGHFQYVKELYLDCDKDTLLAKVLQIGNACHTGAYSCFFNKLI</sequence>
<dbReference type="EC" id="5.3.1.16" evidence="16"/>
<keyword evidence="17" id="KW-0862">Zinc</keyword>
<dbReference type="AlphaFoldDB" id="D4RWW2"/>
<dbReference type="InterPro" id="IPR044524">
    <property type="entry name" value="Isoase_HisA-like"/>
</dbReference>
<comment type="catalytic activity">
    <reaction evidence="3">
        <text>1-(5-phospho-beta-D-ribosyl)-ATP + H2O = 1-(5-phospho-beta-D-ribosyl)-5'-AMP + diphosphate + H(+)</text>
        <dbReference type="Rhea" id="RHEA:22828"/>
        <dbReference type="ChEBI" id="CHEBI:15377"/>
        <dbReference type="ChEBI" id="CHEBI:15378"/>
        <dbReference type="ChEBI" id="CHEBI:33019"/>
        <dbReference type="ChEBI" id="CHEBI:59457"/>
        <dbReference type="ChEBI" id="CHEBI:73183"/>
        <dbReference type="EC" id="3.6.1.31"/>
    </reaction>
</comment>
<feature type="binding site" evidence="17">
    <location>
        <position position="319"/>
    </location>
    <ligand>
        <name>Zn(2+)</name>
        <dbReference type="ChEBI" id="CHEBI:29105"/>
        <note>ligand shared between dimeric partners</note>
    </ligand>
</feature>
<keyword evidence="13 17" id="KW-0378">Hydrolase</keyword>
<keyword evidence="17" id="KW-0479">Metal-binding</keyword>
<evidence type="ECO:0000256" key="10">
    <source>
        <dbReference type="ARBA" id="ARBA00009667"/>
    </source>
</evidence>
<evidence type="ECO:0000256" key="5">
    <source>
        <dbReference type="ARBA" id="ARBA00005133"/>
    </source>
</evidence>
<dbReference type="FunFam" id="3.20.20.70:FF:000009">
    <property type="entry name" value="1-(5-phosphoribosyl)-5-[(5-phosphoribosylamino)methylideneamino] imidazole-4-carboxamide isomerase"/>
    <property type="match status" value="1"/>
</dbReference>
<feature type="binding site" evidence="17">
    <location>
        <position position="342"/>
    </location>
    <ligand>
        <name>Zn(2+)</name>
        <dbReference type="ChEBI" id="CHEBI:29105"/>
        <note>ligand shared between dimeric partners</note>
    </ligand>
</feature>
<evidence type="ECO:0000256" key="12">
    <source>
        <dbReference type="ARBA" id="ARBA00022605"/>
    </source>
</evidence>
<dbReference type="InterPro" id="IPR023016">
    <property type="entry name" value="HisA/PriA"/>
</dbReference>
<evidence type="ECO:0000256" key="13">
    <source>
        <dbReference type="ARBA" id="ARBA00022801"/>
    </source>
</evidence>
<dbReference type="GO" id="GO:0000287">
    <property type="term" value="F:magnesium ion binding"/>
    <property type="evidence" value="ECO:0007669"/>
    <property type="project" value="UniProtKB-UniRule"/>
</dbReference>
<dbReference type="HAMAP" id="MF_01014">
    <property type="entry name" value="HisA"/>
    <property type="match status" value="1"/>
</dbReference>
<evidence type="ECO:0000256" key="8">
    <source>
        <dbReference type="ARBA" id="ARBA00007731"/>
    </source>
</evidence>
<dbReference type="PANTHER" id="PTHR43090:SF2">
    <property type="entry name" value="1-(5-PHOSPHORIBOSYL)-5-[(5-PHOSPHORIBOSYLAMINO)METHYLIDENEAMINO] IMIDAZOLE-4-CARBOXAMIDE ISOMERASE"/>
    <property type="match status" value="1"/>
</dbReference>
<dbReference type="NCBIfam" id="NF000768">
    <property type="entry name" value="PRK00051.1"/>
    <property type="match status" value="1"/>
</dbReference>
<feature type="binding site" evidence="17">
    <location>
        <position position="335"/>
    </location>
    <ligand>
        <name>Zn(2+)</name>
        <dbReference type="ChEBI" id="CHEBI:29105"/>
        <note>ligand shared between dimeric partners</note>
    </ligand>
</feature>
<name>D4RWW2_9FIRM</name>
<dbReference type="PANTHER" id="PTHR43090">
    <property type="entry name" value="1-(5-PHOSPHORIBOSYL)-5-[(5-PHOSPHORIBOSYLAMINO)METHYLIDENEAMINO] IMIDAZOLE-4-CARBOXAMIDE ISOMERASE"/>
    <property type="match status" value="1"/>
</dbReference>
<comment type="function">
    <text evidence="17">Catalyzes the hydrolysis of the adenine ring of phosphoribosyl-AMP.</text>
</comment>
<evidence type="ECO:0000256" key="17">
    <source>
        <dbReference type="HAMAP-Rule" id="MF_01021"/>
    </source>
</evidence>
<organism evidence="21 22">
    <name type="scientific">Eshraghiella crossota DSM 2876</name>
    <dbReference type="NCBI Taxonomy" id="511680"/>
    <lineage>
        <taxon>Bacteria</taxon>
        <taxon>Bacillati</taxon>
        <taxon>Bacillota</taxon>
        <taxon>Clostridia</taxon>
        <taxon>Lachnospirales</taxon>
        <taxon>Lachnospiraceae</taxon>
        <taxon>Eshraghiella</taxon>
    </lineage>
</organism>
<gene>
    <name evidence="16 21" type="primary">hisA</name>
    <name evidence="17" type="synonym">hisI</name>
    <name evidence="21" type="ORF">BUTYVIB_00149</name>
</gene>
<evidence type="ECO:0000256" key="15">
    <source>
        <dbReference type="ARBA" id="ARBA00023235"/>
    </source>
</evidence>
<dbReference type="GO" id="GO:0003949">
    <property type="term" value="F:1-(5-phosphoribosyl)-5-[(5-phosphoribosylamino)methylideneamino]imidazole-4-carboxamide isomerase activity"/>
    <property type="evidence" value="ECO:0007669"/>
    <property type="project" value="UniProtKB-UniRule"/>
</dbReference>
<evidence type="ECO:0000256" key="14">
    <source>
        <dbReference type="ARBA" id="ARBA00023102"/>
    </source>
</evidence>
<protein>
    <recommendedName>
        <fullName evidence="16 17">Multifunctional fusion protein</fullName>
    </recommendedName>
    <domain>
        <recommendedName>
            <fullName evidence="16">1-(5-phosphoribosyl)-5-[(5-phosphoribosylamino)methylideneamino] imidazole-4-carboxamide isomerase</fullName>
            <ecNumber evidence="16">5.3.1.16</ecNumber>
        </recommendedName>
        <alternativeName>
            <fullName evidence="16">Phosphoribosylformimino-5-aminoimidazole carboxamide ribotide isomerase</fullName>
        </alternativeName>
    </domain>
    <domain>
        <recommendedName>
            <fullName evidence="17">Phosphoribosyl-AMP cyclohydrolase</fullName>
            <shortName evidence="17">PRA-CH</shortName>
            <ecNumber evidence="17">3.5.4.19</ecNumber>
        </recommendedName>
    </domain>
</protein>
<evidence type="ECO:0000256" key="1">
    <source>
        <dbReference type="ARBA" id="ARBA00000024"/>
    </source>
</evidence>
<dbReference type="InterPro" id="IPR026660">
    <property type="entry name" value="PRA-CH"/>
</dbReference>
<comment type="cofactor">
    <cofactor evidence="17">
        <name>Mg(2+)</name>
        <dbReference type="ChEBI" id="CHEBI:18420"/>
    </cofactor>
    <text evidence="17">Binds 1 Mg(2+) ion per subunit.</text>
</comment>
<feature type="binding site" evidence="17">
    <location>
        <position position="318"/>
    </location>
    <ligand>
        <name>Mg(2+)</name>
        <dbReference type="ChEBI" id="CHEBI:18420"/>
    </ligand>
</feature>
<comment type="similarity">
    <text evidence="8">In the C-terminal section; belongs to the PRA-PH family.</text>
</comment>
<dbReference type="NCBIfam" id="TIGR00007">
    <property type="entry name" value="1-(5-phosphoribosyl)-5-[(5-phosphoribosylamino)methylideneamino]imidazole-4-carboxamide isomerase"/>
    <property type="match status" value="1"/>
</dbReference>
<dbReference type="Pfam" id="PF01502">
    <property type="entry name" value="PRA-CH"/>
    <property type="match status" value="1"/>
</dbReference>
<dbReference type="InterPro" id="IPR006063">
    <property type="entry name" value="HisA_bact_arch"/>
</dbReference>
<keyword evidence="15 16" id="KW-0413">Isomerase</keyword>
<comment type="similarity">
    <text evidence="17">Belongs to the PRA-CH family.</text>
</comment>
<keyword evidence="17" id="KW-0460">Magnesium</keyword>
<keyword evidence="22" id="KW-1185">Reference proteome</keyword>
<keyword evidence="14 17" id="KW-0368">Histidine biosynthesis</keyword>
<keyword evidence="12 17" id="KW-0028">Amino-acid biosynthesis</keyword>
<dbReference type="EC" id="3.5.4.19" evidence="17"/>
<evidence type="ECO:0000256" key="18">
    <source>
        <dbReference type="RuleBase" id="RU003657"/>
    </source>
</evidence>
<comment type="subunit">
    <text evidence="17">Homodimer.</text>
</comment>
<dbReference type="SUPFAM" id="SSF51366">
    <property type="entry name" value="Ribulose-phoshate binding barrel"/>
    <property type="match status" value="1"/>
</dbReference>
<evidence type="ECO:0000313" key="22">
    <source>
        <dbReference type="Proteomes" id="UP000006238"/>
    </source>
</evidence>
<evidence type="ECO:0000256" key="16">
    <source>
        <dbReference type="HAMAP-Rule" id="MF_01014"/>
    </source>
</evidence>
<dbReference type="GO" id="GO:0004635">
    <property type="term" value="F:phosphoribosyl-AMP cyclohydrolase activity"/>
    <property type="evidence" value="ECO:0007669"/>
    <property type="project" value="UniProtKB-UniRule"/>
</dbReference>
<dbReference type="eggNOG" id="COG0139">
    <property type="taxonomic scope" value="Bacteria"/>
</dbReference>
<dbReference type="GO" id="GO:0005737">
    <property type="term" value="C:cytoplasm"/>
    <property type="evidence" value="ECO:0007669"/>
    <property type="project" value="UniProtKB-SubCell"/>
</dbReference>
<dbReference type="InterPro" id="IPR038019">
    <property type="entry name" value="PRib_AMP_CycHydrolase_sf"/>
</dbReference>
<dbReference type="Gene3D" id="3.10.20.810">
    <property type="entry name" value="Phosphoribosyl-AMP cyclohydrolase"/>
    <property type="match status" value="1"/>
</dbReference>
<dbReference type="Pfam" id="PF00977">
    <property type="entry name" value="His_biosynth"/>
    <property type="match status" value="1"/>
</dbReference>
<evidence type="ECO:0000259" key="20">
    <source>
        <dbReference type="Pfam" id="PF01502"/>
    </source>
</evidence>
<feature type="domain" description="Phosphoribosyl-AMP cyclohydrolase" evidence="20">
    <location>
        <begin position="271"/>
        <end position="344"/>
    </location>
</feature>